<dbReference type="InterPro" id="IPR028994">
    <property type="entry name" value="Integrin_alpha_N"/>
</dbReference>
<comment type="caution">
    <text evidence="2">The sequence shown here is derived from an EMBL/GenBank/DDBJ whole genome shotgun (WGS) entry which is preliminary data.</text>
</comment>
<dbReference type="RefSeq" id="XP_014563773.1">
    <property type="nucleotide sequence ID" value="XM_014708287.1"/>
</dbReference>
<evidence type="ECO:0000313" key="2">
    <source>
        <dbReference type="EMBL" id="KHN69731.1"/>
    </source>
</evidence>
<dbReference type="SUPFAM" id="SSF69318">
    <property type="entry name" value="Integrin alpha N-terminal domain"/>
    <property type="match status" value="1"/>
</dbReference>
<dbReference type="PANTHER" id="PTHR13412:SF0">
    <property type="entry name" value="T-CELL IMMUNOMODULATORY PROTEIN"/>
    <property type="match status" value="1"/>
</dbReference>
<dbReference type="GO" id="GO:0005886">
    <property type="term" value="C:plasma membrane"/>
    <property type="evidence" value="ECO:0007669"/>
    <property type="project" value="TreeGrafter"/>
</dbReference>
<keyword evidence="1" id="KW-0472">Membrane</keyword>
<proteinExistence type="predicted"/>
<name>A0A0B2UFA0_9MICR</name>
<dbReference type="InParanoid" id="A0A0B2UFA0"/>
<dbReference type="Proteomes" id="UP000031056">
    <property type="component" value="Unassembled WGS sequence"/>
</dbReference>
<accession>A0A0B2UFA0</accession>
<dbReference type="GeneID" id="26261793"/>
<dbReference type="STRING" id="1354746.A0A0B2UFA0"/>
<dbReference type="HOGENOM" id="CLU_034494_0_0_1"/>
<feature type="transmembrane region" description="Helical" evidence="1">
    <location>
        <begin position="517"/>
        <end position="535"/>
    </location>
</feature>
<dbReference type="InterPro" id="IPR024881">
    <property type="entry name" value="Tip"/>
</dbReference>
<dbReference type="AlphaFoldDB" id="A0A0B2UFA0"/>
<sequence length="560" mass="62986">MLDMNNLKKTLLAGFVLLAYTDILNNRSYDLVGVDKGYTNLKGYHYDKDKDMYDEVFSYKHEQKIHLVIPADFNGSGIVSYVLVTRKNDGTFDNHIYFRDRDETKHIGESLATPLLFTCPDDLRPQLLIQYSDGLKKVRISEDGELKTEDVDDYGRLHNEHTSAFVELDGSMKACLCLVIDNGNGKKSLRVFNNKDGEYVRYFEMDLPDEIGPIVFGDFNGNGMNDMAFIQRSGTKYVLKIYFNSTSRVGNTNKLLGGFIPTQINSTVFSEGDMEIVDLSLMFPNCTPILKSEEHFGGMPYGIFSADLRAKGKVDFFIVMKDIDGSTRVGALENHSEPGKALFEKAEYHDDIHKLKNVISISCCDYNSRGREAVFVNRVVDNEAVLEVYENNLSKENLKLSLSAIYPRHEAYGCAIPGVSYLISYCDGEKVHISSQMAYSTYVHLKHHVAYIGLGTMNLIVDILMIGTPGSNTSPYAGPYAINSIAIPNTDLVVYLQENGNYTVEAHFIVGEHFKTIIIALFGVAFVNLIFIVLLRLKDIRRMKMANSKDALRPLFSTLK</sequence>
<gene>
    <name evidence="2" type="ORF">M896_051400</name>
</gene>
<dbReference type="VEuPathDB" id="MicrosporidiaDB:M896_051400"/>
<organism evidence="2 3">
    <name type="scientific">Ordospora colligata OC4</name>
    <dbReference type="NCBI Taxonomy" id="1354746"/>
    <lineage>
        <taxon>Eukaryota</taxon>
        <taxon>Fungi</taxon>
        <taxon>Fungi incertae sedis</taxon>
        <taxon>Microsporidia</taxon>
        <taxon>Ordosporidae</taxon>
        <taxon>Ordospora</taxon>
    </lineage>
</organism>
<evidence type="ECO:0000256" key="1">
    <source>
        <dbReference type="SAM" id="Phobius"/>
    </source>
</evidence>
<keyword evidence="1" id="KW-1133">Transmembrane helix</keyword>
<protein>
    <recommendedName>
        <fullName evidence="4">FG-GAP repeat-containing protein</fullName>
    </recommendedName>
</protein>
<dbReference type="OrthoDB" id="10022113at2759"/>
<reference evidence="2 3" key="1">
    <citation type="journal article" date="2014" name="MBio">
        <title>The Ordospora colligata genome; evolution of extreme reduction in microsporidia and host-to-parasite horizontal gene transfer.</title>
        <authorList>
            <person name="Pombert J.-F."/>
            <person name="Haag K.L."/>
            <person name="Beidas S."/>
            <person name="Ebert D."/>
            <person name="Keeling P.J."/>
        </authorList>
    </citation>
    <scope>NUCLEOTIDE SEQUENCE [LARGE SCALE GENOMIC DNA]</scope>
    <source>
        <strain evidence="2 3">OC4</strain>
    </source>
</reference>
<evidence type="ECO:0000313" key="3">
    <source>
        <dbReference type="Proteomes" id="UP000031056"/>
    </source>
</evidence>
<dbReference type="EMBL" id="JOKQ01000005">
    <property type="protein sequence ID" value="KHN69731.1"/>
    <property type="molecule type" value="Genomic_DNA"/>
</dbReference>
<keyword evidence="1" id="KW-0812">Transmembrane</keyword>
<evidence type="ECO:0008006" key="4">
    <source>
        <dbReference type="Google" id="ProtNLM"/>
    </source>
</evidence>
<keyword evidence="3" id="KW-1185">Reference proteome</keyword>
<dbReference type="PANTHER" id="PTHR13412">
    <property type="entry name" value="T-CELL IMMUNOMODULATORY PROTEIN HOMOLOG"/>
    <property type="match status" value="1"/>
</dbReference>